<sequence>MYTLFGANRSGAVAIEAALQQCEVHYEWVAASSWEQGPGTDWLKRVNPLCQVPTLLTPEGEVLTESAAILIGLGLKYPGSGLLSAHGPTRAQQIRSLIFIASNCYSAIGVIDYPQRWLPAADEATLALLAEGARQRLHQQWAVFGDLFTSGDGWQPKAPGGPELLAAVVTRWSGTREYLANVRPAFLESLEAIDRHPSLPGVLARRWV</sequence>
<dbReference type="Pfam" id="PF13409">
    <property type="entry name" value="GST_N_2"/>
    <property type="match status" value="1"/>
</dbReference>
<organism evidence="2 3">
    <name type="scientific">Pseudomonas quercus</name>
    <dbReference type="NCBI Taxonomy" id="2722792"/>
    <lineage>
        <taxon>Bacteria</taxon>
        <taxon>Pseudomonadati</taxon>
        <taxon>Pseudomonadota</taxon>
        <taxon>Gammaproteobacteria</taxon>
        <taxon>Pseudomonadales</taxon>
        <taxon>Pseudomonadaceae</taxon>
        <taxon>Pseudomonas</taxon>
    </lineage>
</organism>
<dbReference type="InterPro" id="IPR004045">
    <property type="entry name" value="Glutathione_S-Trfase_N"/>
</dbReference>
<proteinExistence type="predicted"/>
<comment type="caution">
    <text evidence="2">The sequence shown here is derived from an EMBL/GenBank/DDBJ whole genome shotgun (WGS) entry which is preliminary data.</text>
</comment>
<dbReference type="EMBL" id="JAAVJI010000017">
    <property type="protein sequence ID" value="NJP03267.1"/>
    <property type="molecule type" value="Genomic_DNA"/>
</dbReference>
<dbReference type="PROSITE" id="PS50404">
    <property type="entry name" value="GST_NTER"/>
    <property type="match status" value="1"/>
</dbReference>
<dbReference type="SUPFAM" id="SSF52833">
    <property type="entry name" value="Thioredoxin-like"/>
    <property type="match status" value="1"/>
</dbReference>
<evidence type="ECO:0000259" key="1">
    <source>
        <dbReference type="PROSITE" id="PS50404"/>
    </source>
</evidence>
<dbReference type="Proteomes" id="UP000746535">
    <property type="component" value="Unassembled WGS sequence"/>
</dbReference>
<dbReference type="Gene3D" id="1.20.1050.10">
    <property type="match status" value="1"/>
</dbReference>
<dbReference type="InterPro" id="IPR036249">
    <property type="entry name" value="Thioredoxin-like_sf"/>
</dbReference>
<dbReference type="Gene3D" id="3.40.30.10">
    <property type="entry name" value="Glutaredoxin"/>
    <property type="match status" value="1"/>
</dbReference>
<protein>
    <submittedName>
        <fullName evidence="2">Glutathione S-transferase</fullName>
    </submittedName>
</protein>
<accession>A0ABX0YIZ1</accession>
<reference evidence="2 3" key="1">
    <citation type="submission" date="2020-03" db="EMBL/GenBank/DDBJ databases">
        <authorList>
            <person name="Wang L."/>
            <person name="He N."/>
            <person name="Li Y."/>
            <person name="Fang Y."/>
            <person name="Zhang F."/>
        </authorList>
    </citation>
    <scope>NUCLEOTIDE SEQUENCE [LARGE SCALE GENOMIC DNA]</scope>
    <source>
        <strain evidence="3">hsmgli-8</strain>
    </source>
</reference>
<gene>
    <name evidence="2" type="ORF">HBH25_20740</name>
</gene>
<feature type="domain" description="GST N-terminal" evidence="1">
    <location>
        <begin position="1"/>
        <end position="81"/>
    </location>
</feature>
<evidence type="ECO:0000313" key="2">
    <source>
        <dbReference type="EMBL" id="NJP03267.1"/>
    </source>
</evidence>
<dbReference type="PANTHER" id="PTHR44051">
    <property type="entry name" value="GLUTATHIONE S-TRANSFERASE-RELATED"/>
    <property type="match status" value="1"/>
</dbReference>
<dbReference type="PANTHER" id="PTHR44051:SF8">
    <property type="entry name" value="GLUTATHIONE S-TRANSFERASE GSTA"/>
    <property type="match status" value="1"/>
</dbReference>
<evidence type="ECO:0000313" key="3">
    <source>
        <dbReference type="Proteomes" id="UP000746535"/>
    </source>
</evidence>
<name>A0ABX0YIZ1_9PSED</name>
<keyword evidence="3" id="KW-1185">Reference proteome</keyword>
<dbReference type="CDD" id="cd03057">
    <property type="entry name" value="GST_N_Beta"/>
    <property type="match status" value="1"/>
</dbReference>
<dbReference type="RefSeq" id="WP_168085838.1">
    <property type="nucleotide sequence ID" value="NZ_JAAVJI010000017.1"/>
</dbReference>